<dbReference type="PANTHER" id="PTHR11608">
    <property type="entry name" value="BIFUNCTIONAL PROTEIN PYRR"/>
    <property type="match status" value="1"/>
</dbReference>
<organism evidence="2">
    <name type="scientific">uncultured Thiotrichaceae bacterium</name>
    <dbReference type="NCBI Taxonomy" id="298394"/>
    <lineage>
        <taxon>Bacteria</taxon>
        <taxon>Pseudomonadati</taxon>
        <taxon>Pseudomonadota</taxon>
        <taxon>Gammaproteobacteria</taxon>
        <taxon>Thiotrichales</taxon>
        <taxon>Thiotrichaceae</taxon>
        <taxon>environmental samples</taxon>
    </lineage>
</organism>
<evidence type="ECO:0000313" key="2">
    <source>
        <dbReference type="EMBL" id="CAA6822693.1"/>
    </source>
</evidence>
<protein>
    <submittedName>
        <fullName evidence="2">Uracil phosphoribosyltransferase</fullName>
        <ecNumber evidence="2">2.4.2.9</ecNumber>
    </submittedName>
</protein>
<feature type="domain" description="Phosphoribosyltransferase" evidence="1">
    <location>
        <begin position="14"/>
        <end position="138"/>
    </location>
</feature>
<keyword evidence="2" id="KW-0808">Transferase</keyword>
<dbReference type="PANTHER" id="PTHR11608:SF0">
    <property type="entry name" value="BIFUNCTIONAL PROTEIN PYRR"/>
    <property type="match status" value="1"/>
</dbReference>
<keyword evidence="2" id="KW-0328">Glycosyltransferase</keyword>
<sequence length="169" mass="18797">MTDQSMNIPAALAAMVDDIRALMAEKNIETPLIVGIHTGGVWIANALRERLGISESLGELNINFYRDDFTRNGLHPQIQPSKLPLSIEDRHILLVDDVLFTGRTVRAAMNEIFDYGRPASITLAVLFEREGRELPVFAEVSGIKQTLGKKQYIDISGPEPLELTIRNKA</sequence>
<dbReference type="EMBL" id="CACVAY010000110">
    <property type="protein sequence ID" value="CAA6822693.1"/>
    <property type="molecule type" value="Genomic_DNA"/>
</dbReference>
<gene>
    <name evidence="2" type="ORF">HELGO_WM6382</name>
</gene>
<dbReference type="EC" id="2.4.2.9" evidence="2"/>
<dbReference type="NCBIfam" id="NF003545">
    <property type="entry name" value="PRK05205.1-1"/>
    <property type="match status" value="1"/>
</dbReference>
<dbReference type="InterPro" id="IPR000836">
    <property type="entry name" value="PRTase_dom"/>
</dbReference>
<dbReference type="Pfam" id="PF00156">
    <property type="entry name" value="Pribosyltran"/>
    <property type="match status" value="1"/>
</dbReference>
<reference evidence="2" key="1">
    <citation type="submission" date="2020-01" db="EMBL/GenBank/DDBJ databases">
        <authorList>
            <person name="Meier V. D."/>
            <person name="Meier V D."/>
        </authorList>
    </citation>
    <scope>NUCLEOTIDE SEQUENCE</scope>
    <source>
        <strain evidence="2">HLG_WM_MAG_07</strain>
    </source>
</reference>
<name>A0A6S6U1J1_9GAMM</name>
<dbReference type="Gene3D" id="3.40.50.2020">
    <property type="match status" value="1"/>
</dbReference>
<accession>A0A6S6U1J1</accession>
<dbReference type="InterPro" id="IPR029057">
    <property type="entry name" value="PRTase-like"/>
</dbReference>
<dbReference type="CDD" id="cd06223">
    <property type="entry name" value="PRTases_typeI"/>
    <property type="match status" value="1"/>
</dbReference>
<dbReference type="AlphaFoldDB" id="A0A6S6U1J1"/>
<dbReference type="GO" id="GO:0004845">
    <property type="term" value="F:uracil phosphoribosyltransferase activity"/>
    <property type="evidence" value="ECO:0007669"/>
    <property type="project" value="UniProtKB-EC"/>
</dbReference>
<proteinExistence type="predicted"/>
<dbReference type="InterPro" id="IPR050137">
    <property type="entry name" value="PyrR_bifunctional"/>
</dbReference>
<evidence type="ECO:0000259" key="1">
    <source>
        <dbReference type="Pfam" id="PF00156"/>
    </source>
</evidence>
<dbReference type="SUPFAM" id="SSF53271">
    <property type="entry name" value="PRTase-like"/>
    <property type="match status" value="1"/>
</dbReference>